<dbReference type="PANTHER" id="PTHR47197">
    <property type="entry name" value="PROTEIN NIRF"/>
    <property type="match status" value="1"/>
</dbReference>
<evidence type="ECO:0000313" key="2">
    <source>
        <dbReference type="Proteomes" id="UP001500742"/>
    </source>
</evidence>
<keyword evidence="2" id="KW-1185">Reference proteome</keyword>
<comment type="caution">
    <text evidence="1">The sequence shown here is derived from an EMBL/GenBank/DDBJ whole genome shotgun (WGS) entry which is preliminary data.</text>
</comment>
<protein>
    <recommendedName>
        <fullName evidence="3">YncE family protein</fullName>
    </recommendedName>
</protein>
<dbReference type="InterPro" id="IPR015943">
    <property type="entry name" value="WD40/YVTN_repeat-like_dom_sf"/>
</dbReference>
<evidence type="ECO:0008006" key="3">
    <source>
        <dbReference type="Google" id="ProtNLM"/>
    </source>
</evidence>
<dbReference type="SUPFAM" id="SSF75011">
    <property type="entry name" value="3-carboxy-cis,cis-mucoante lactonizing enzyme"/>
    <property type="match status" value="1"/>
</dbReference>
<dbReference type="PANTHER" id="PTHR47197:SF3">
    <property type="entry name" value="DIHYDRO-HEME D1 DEHYDROGENASE"/>
    <property type="match status" value="1"/>
</dbReference>
<sequence>MKNIKHQIFYLLPACLLLVYSSCRKDVSPIKEVVTPVTPPTDTTVDPIKGFYLLNEGNMGSNKASLDYFDYTKGQYHKNIYGELNPEITKSLGDVGNDIGIYGNKVYVVINVSNKVEVLNAKTGKRITQVDIANCRYVTFHNGKAYVSAYLGVVGDPKAPNGAVDEIDTTTLQITRKVTVGRQPEEMAIVGEKLYVANSGGYSPPNYERTVSVIDLASFTEIKKIDVAINLDRVKADKYGDIYVTSRGDYYDIPSKLFVIDTKTDAVKKEFDFGVSNLWIDDDIAYMYSYQFSYKTGKNTTTYSMLNVKDETVLNTKFITDGTDALIKVPYGIAVNPVTKEVLVTDAKDYVTPGVVYDFDPSGKKKWQAITGDIPGHFAFAY</sequence>
<gene>
    <name evidence="1" type="ORF">GCM10022210_11360</name>
</gene>
<organism evidence="1 2">
    <name type="scientific">Mucilaginibacter dorajii</name>
    <dbReference type="NCBI Taxonomy" id="692994"/>
    <lineage>
        <taxon>Bacteria</taxon>
        <taxon>Pseudomonadati</taxon>
        <taxon>Bacteroidota</taxon>
        <taxon>Sphingobacteriia</taxon>
        <taxon>Sphingobacteriales</taxon>
        <taxon>Sphingobacteriaceae</taxon>
        <taxon>Mucilaginibacter</taxon>
    </lineage>
</organism>
<reference evidence="2" key="1">
    <citation type="journal article" date="2019" name="Int. J. Syst. Evol. Microbiol.">
        <title>The Global Catalogue of Microorganisms (GCM) 10K type strain sequencing project: providing services to taxonomists for standard genome sequencing and annotation.</title>
        <authorList>
            <consortium name="The Broad Institute Genomics Platform"/>
            <consortium name="The Broad Institute Genome Sequencing Center for Infectious Disease"/>
            <person name="Wu L."/>
            <person name="Ma J."/>
        </authorList>
    </citation>
    <scope>NUCLEOTIDE SEQUENCE [LARGE SCALE GENOMIC DNA]</scope>
    <source>
        <strain evidence="2">JCM 16601</strain>
    </source>
</reference>
<dbReference type="InterPro" id="IPR031815">
    <property type="entry name" value="DUF5074"/>
</dbReference>
<proteinExistence type="predicted"/>
<dbReference type="Pfam" id="PF16819">
    <property type="entry name" value="DUF5074"/>
    <property type="match status" value="1"/>
</dbReference>
<dbReference type="RefSeq" id="WP_259092355.1">
    <property type="nucleotide sequence ID" value="NZ_BAAAZC010000008.1"/>
</dbReference>
<dbReference type="Gene3D" id="2.130.10.10">
    <property type="entry name" value="YVTN repeat-like/Quinoprotein amine dehydrogenase"/>
    <property type="match status" value="1"/>
</dbReference>
<name>A0ABP7PFC6_9SPHI</name>
<dbReference type="InterPro" id="IPR051200">
    <property type="entry name" value="Host-pathogen_enzymatic-act"/>
</dbReference>
<dbReference type="Proteomes" id="UP001500742">
    <property type="component" value="Unassembled WGS sequence"/>
</dbReference>
<evidence type="ECO:0000313" key="1">
    <source>
        <dbReference type="EMBL" id="GAA3964687.1"/>
    </source>
</evidence>
<accession>A0ABP7PFC6</accession>
<dbReference type="EMBL" id="BAAAZC010000008">
    <property type="protein sequence ID" value="GAA3964687.1"/>
    <property type="molecule type" value="Genomic_DNA"/>
</dbReference>